<comment type="caution">
    <text evidence="2">The sequence shown here is derived from an EMBL/GenBank/DDBJ whole genome shotgun (WGS) entry which is preliminary data.</text>
</comment>
<dbReference type="Gene3D" id="2.40.128.410">
    <property type="match status" value="1"/>
</dbReference>
<evidence type="ECO:0000313" key="2">
    <source>
        <dbReference type="EMBL" id="RYC52698.1"/>
    </source>
</evidence>
<dbReference type="PROSITE" id="PS51257">
    <property type="entry name" value="PROKAR_LIPOPROTEIN"/>
    <property type="match status" value="1"/>
</dbReference>
<gene>
    <name evidence="2" type="ORF">DN53_00325</name>
</gene>
<proteinExistence type="predicted"/>
<evidence type="ECO:0000256" key="1">
    <source>
        <dbReference type="SAM" id="SignalP"/>
    </source>
</evidence>
<dbReference type="Pfam" id="PF14059">
    <property type="entry name" value="DUF4251"/>
    <property type="match status" value="1"/>
</dbReference>
<dbReference type="InterPro" id="IPR025347">
    <property type="entry name" value="DUF4251"/>
</dbReference>
<name>A0A444VPG8_9FLAO</name>
<keyword evidence="3" id="KW-1185">Reference proteome</keyword>
<dbReference type="Proteomes" id="UP000290261">
    <property type="component" value="Unassembled WGS sequence"/>
</dbReference>
<sequence length="185" mass="20001">MKTVIKYMFVVLILGAAGCASNPGSKVSAAELEALNNAISQKSIDITARWARPMPDQALTSIANAGLISPGSSINRIDITGSGSYLRVVQDSVMADLSYFGQRQIGGTYNPRKGGIYFKGLAKDFTVEPTKKGDGYTIQFSVNEGVENYQVTAHVFPSQISNVSVVSSHRGPIWYDGTWEPYNPE</sequence>
<protein>
    <recommendedName>
        <fullName evidence="4">DUF4251 domain-containing protein</fullName>
    </recommendedName>
</protein>
<accession>A0A444VPG8</accession>
<dbReference type="RefSeq" id="WP_129652436.1">
    <property type="nucleotide sequence ID" value="NZ_ML142907.1"/>
</dbReference>
<organism evidence="2 3">
    <name type="scientific">Flagellimonas olearia</name>
    <dbReference type="NCBI Taxonomy" id="552546"/>
    <lineage>
        <taxon>Bacteria</taxon>
        <taxon>Pseudomonadati</taxon>
        <taxon>Bacteroidota</taxon>
        <taxon>Flavobacteriia</taxon>
        <taxon>Flavobacteriales</taxon>
        <taxon>Flavobacteriaceae</taxon>
        <taxon>Flagellimonas</taxon>
    </lineage>
</organism>
<feature type="signal peptide" evidence="1">
    <location>
        <begin position="1"/>
        <end position="22"/>
    </location>
</feature>
<keyword evidence="1" id="KW-0732">Signal</keyword>
<evidence type="ECO:0000313" key="3">
    <source>
        <dbReference type="Proteomes" id="UP000290261"/>
    </source>
</evidence>
<dbReference type="EMBL" id="JJMP01000001">
    <property type="protein sequence ID" value="RYC52698.1"/>
    <property type="molecule type" value="Genomic_DNA"/>
</dbReference>
<feature type="chain" id="PRO_5019552081" description="DUF4251 domain-containing protein" evidence="1">
    <location>
        <begin position="23"/>
        <end position="185"/>
    </location>
</feature>
<dbReference type="AlphaFoldDB" id="A0A444VPG8"/>
<reference evidence="2 3" key="1">
    <citation type="submission" date="2014-04" db="EMBL/GenBank/DDBJ databases">
        <title>Whole genome of Muricauda olearia.</title>
        <authorList>
            <person name="Zhang X.-H."/>
            <person name="Tang K."/>
        </authorList>
    </citation>
    <scope>NUCLEOTIDE SEQUENCE [LARGE SCALE GENOMIC DNA]</scope>
    <source>
        <strain evidence="2 3">Th120</strain>
    </source>
</reference>
<evidence type="ECO:0008006" key="4">
    <source>
        <dbReference type="Google" id="ProtNLM"/>
    </source>
</evidence>